<evidence type="ECO:0000256" key="5">
    <source>
        <dbReference type="ARBA" id="ARBA00023244"/>
    </source>
</evidence>
<evidence type="ECO:0000259" key="10">
    <source>
        <dbReference type="Pfam" id="PF02602"/>
    </source>
</evidence>
<reference evidence="11" key="1">
    <citation type="journal article" date="2020" name="mSystems">
        <title>Genome- and Community-Level Interaction Insights into Carbon Utilization and Element Cycling Functions of Hydrothermarchaeota in Hydrothermal Sediment.</title>
        <authorList>
            <person name="Zhou Z."/>
            <person name="Liu Y."/>
            <person name="Xu W."/>
            <person name="Pan J."/>
            <person name="Luo Z.H."/>
            <person name="Li M."/>
        </authorList>
    </citation>
    <scope>NUCLEOTIDE SEQUENCE [LARGE SCALE GENOMIC DNA]</scope>
    <source>
        <strain evidence="11">SpSt-114</strain>
    </source>
</reference>
<organism evidence="11">
    <name type="scientific">Thermocrinis ruber</name>
    <dbReference type="NCBI Taxonomy" id="75906"/>
    <lineage>
        <taxon>Bacteria</taxon>
        <taxon>Pseudomonadati</taxon>
        <taxon>Aquificota</taxon>
        <taxon>Aquificia</taxon>
        <taxon>Aquificales</taxon>
        <taxon>Aquificaceae</taxon>
        <taxon>Thermocrinis</taxon>
    </lineage>
</organism>
<dbReference type="AlphaFoldDB" id="A0A7C5X4C9"/>
<dbReference type="PANTHER" id="PTHR38042">
    <property type="entry name" value="UROPORPHYRINOGEN-III SYNTHASE, CHLOROPLASTIC"/>
    <property type="match status" value="1"/>
</dbReference>
<comment type="catalytic activity">
    <reaction evidence="8 9">
        <text>hydroxymethylbilane = uroporphyrinogen III + H2O</text>
        <dbReference type="Rhea" id="RHEA:18965"/>
        <dbReference type="ChEBI" id="CHEBI:15377"/>
        <dbReference type="ChEBI" id="CHEBI:57308"/>
        <dbReference type="ChEBI" id="CHEBI:57845"/>
        <dbReference type="EC" id="4.2.1.75"/>
    </reaction>
</comment>
<evidence type="ECO:0000256" key="6">
    <source>
        <dbReference type="ARBA" id="ARBA00037589"/>
    </source>
</evidence>
<gene>
    <name evidence="11" type="ORF">ENN04_06210</name>
</gene>
<dbReference type="PANTHER" id="PTHR38042:SF1">
    <property type="entry name" value="UROPORPHYRINOGEN-III SYNTHASE, CHLOROPLASTIC"/>
    <property type="match status" value="1"/>
</dbReference>
<evidence type="ECO:0000256" key="7">
    <source>
        <dbReference type="ARBA" id="ARBA00040167"/>
    </source>
</evidence>
<comment type="function">
    <text evidence="6 9">Catalyzes cyclization of the linear tetrapyrrole, hydroxymethylbilane, to the macrocyclic uroporphyrinogen III.</text>
</comment>
<dbReference type="EC" id="4.2.1.75" evidence="3 9"/>
<proteinExistence type="inferred from homology"/>
<dbReference type="GO" id="GO:0006782">
    <property type="term" value="P:protoporphyrinogen IX biosynthetic process"/>
    <property type="evidence" value="ECO:0007669"/>
    <property type="project" value="UniProtKB-UniRule"/>
</dbReference>
<feature type="domain" description="Tetrapyrrole biosynthesis uroporphyrinogen III synthase" evidence="10">
    <location>
        <begin position="19"/>
        <end position="225"/>
    </location>
</feature>
<comment type="caution">
    <text evidence="11">The sequence shown here is derived from an EMBL/GenBank/DDBJ whole genome shotgun (WGS) entry which is preliminary data.</text>
</comment>
<keyword evidence="5 9" id="KW-0627">Porphyrin biosynthesis</keyword>
<dbReference type="UniPathway" id="UPA00251">
    <property type="reaction ID" value="UER00320"/>
</dbReference>
<evidence type="ECO:0000256" key="1">
    <source>
        <dbReference type="ARBA" id="ARBA00004772"/>
    </source>
</evidence>
<dbReference type="InterPro" id="IPR003754">
    <property type="entry name" value="4pyrrol_synth_uPrphyn_synth"/>
</dbReference>
<evidence type="ECO:0000256" key="2">
    <source>
        <dbReference type="ARBA" id="ARBA00008133"/>
    </source>
</evidence>
<dbReference type="Pfam" id="PF02602">
    <property type="entry name" value="HEM4"/>
    <property type="match status" value="1"/>
</dbReference>
<evidence type="ECO:0000256" key="9">
    <source>
        <dbReference type="RuleBase" id="RU366031"/>
    </source>
</evidence>
<dbReference type="CDD" id="cd06578">
    <property type="entry name" value="HemD"/>
    <property type="match status" value="1"/>
</dbReference>
<evidence type="ECO:0000256" key="3">
    <source>
        <dbReference type="ARBA" id="ARBA00013109"/>
    </source>
</evidence>
<comment type="similarity">
    <text evidence="2 9">Belongs to the uroporphyrinogen-III synthase family.</text>
</comment>
<dbReference type="InterPro" id="IPR036108">
    <property type="entry name" value="4pyrrol_syn_uPrphyn_synt_sf"/>
</dbReference>
<evidence type="ECO:0000313" key="11">
    <source>
        <dbReference type="EMBL" id="HHO74218.1"/>
    </source>
</evidence>
<dbReference type="Gene3D" id="3.40.50.10090">
    <property type="match status" value="2"/>
</dbReference>
<dbReference type="GO" id="GO:0004852">
    <property type="term" value="F:uroporphyrinogen-III synthase activity"/>
    <property type="evidence" value="ECO:0007669"/>
    <property type="project" value="UniProtKB-UniRule"/>
</dbReference>
<evidence type="ECO:0000256" key="4">
    <source>
        <dbReference type="ARBA" id="ARBA00023239"/>
    </source>
</evidence>
<sequence>MKRVLLTRSKDDIERDRKPFEREGFEVIALPLIQDVPLDFDVPEGPFDFVLFQSQKAVKYFFAKCSLTGKEKILAVGEKTKAEVEKYGYNVWAVPTEFYAEEVAKLLQGYSGRVLIPRSSIGREEAIEGLRKLGFEVVPLDVYETRLLDYPPEEFEAKVKLADFLVFASPSAVKSFFANLQKLKDKSLLKDKKVICIGKTTKGEWERTFGTPCETPEKPTMEDILRLLKKLA</sequence>
<dbReference type="GO" id="GO:0006780">
    <property type="term" value="P:uroporphyrinogen III biosynthetic process"/>
    <property type="evidence" value="ECO:0007669"/>
    <property type="project" value="UniProtKB-UniRule"/>
</dbReference>
<keyword evidence="4 9" id="KW-0456">Lyase</keyword>
<protein>
    <recommendedName>
        <fullName evidence="7 9">Uroporphyrinogen-III synthase</fullName>
        <ecNumber evidence="3 9">4.2.1.75</ecNumber>
    </recommendedName>
</protein>
<name>A0A7C5X4C9_9AQUI</name>
<dbReference type="InterPro" id="IPR039793">
    <property type="entry name" value="UROS/Hem4"/>
</dbReference>
<dbReference type="EMBL" id="DSAC01000073">
    <property type="protein sequence ID" value="HHO74218.1"/>
    <property type="molecule type" value="Genomic_DNA"/>
</dbReference>
<evidence type="ECO:0000256" key="8">
    <source>
        <dbReference type="ARBA" id="ARBA00048617"/>
    </source>
</evidence>
<dbReference type="SUPFAM" id="SSF69618">
    <property type="entry name" value="HemD-like"/>
    <property type="match status" value="1"/>
</dbReference>
<comment type="pathway">
    <text evidence="1 9">Porphyrin-containing compound metabolism; protoporphyrin-IX biosynthesis; coproporphyrinogen-III from 5-aminolevulinate: step 3/4.</text>
</comment>
<accession>A0A7C5X4C9</accession>